<keyword evidence="3" id="KW-1185">Reference proteome</keyword>
<keyword evidence="1" id="KW-0732">Signal</keyword>
<dbReference type="EMBL" id="KQ964798">
    <property type="protein sequence ID" value="KXN65908.1"/>
    <property type="molecule type" value="Genomic_DNA"/>
</dbReference>
<gene>
    <name evidence="2" type="ORF">CONCODRAFT_20505</name>
</gene>
<sequence length="239" mass="26209">MKFNIVYLTTLLNFASSQTTSSSIIKELCPIGCIGNKFCEKTCEVTDPNGVYKKVDKCEAGTGFINKFNCTGEKVGLKDYQTNFWISVYGKQVDCQKPFDENAISCATNCTGKVDTVNDVADCTRKCANLKKPTLVSCFIDMTFGNANSTKDYTKWDTCQSKCKDAEGDDWSELFNCNLDCMEPLYLAWELDVPAARGAERPSGKKDTSNNNKGSFAQINSVNGLALASTLLLALLSTL</sequence>
<evidence type="ECO:0000313" key="2">
    <source>
        <dbReference type="EMBL" id="KXN65908.1"/>
    </source>
</evidence>
<feature type="chain" id="PRO_5007294000" evidence="1">
    <location>
        <begin position="18"/>
        <end position="239"/>
    </location>
</feature>
<organism evidence="2 3">
    <name type="scientific">Conidiobolus coronatus (strain ATCC 28846 / CBS 209.66 / NRRL 28638)</name>
    <name type="common">Delacroixia coronata</name>
    <dbReference type="NCBI Taxonomy" id="796925"/>
    <lineage>
        <taxon>Eukaryota</taxon>
        <taxon>Fungi</taxon>
        <taxon>Fungi incertae sedis</taxon>
        <taxon>Zoopagomycota</taxon>
        <taxon>Entomophthoromycotina</taxon>
        <taxon>Entomophthoromycetes</taxon>
        <taxon>Entomophthorales</taxon>
        <taxon>Ancylistaceae</taxon>
        <taxon>Conidiobolus</taxon>
    </lineage>
</organism>
<reference evidence="2 3" key="1">
    <citation type="journal article" date="2015" name="Genome Biol. Evol.">
        <title>Phylogenomic analyses indicate that early fungi evolved digesting cell walls of algal ancestors of land plants.</title>
        <authorList>
            <person name="Chang Y."/>
            <person name="Wang S."/>
            <person name="Sekimoto S."/>
            <person name="Aerts A.L."/>
            <person name="Choi C."/>
            <person name="Clum A."/>
            <person name="LaButti K.M."/>
            <person name="Lindquist E.A."/>
            <person name="Yee Ngan C."/>
            <person name="Ohm R.A."/>
            <person name="Salamov A.A."/>
            <person name="Grigoriev I.V."/>
            <person name="Spatafora J.W."/>
            <person name="Berbee M.L."/>
        </authorList>
    </citation>
    <scope>NUCLEOTIDE SEQUENCE [LARGE SCALE GENOMIC DNA]</scope>
    <source>
        <strain evidence="2 3">NRRL 28638</strain>
    </source>
</reference>
<accession>A0A137NT72</accession>
<proteinExistence type="predicted"/>
<name>A0A137NT72_CONC2</name>
<protein>
    <submittedName>
        <fullName evidence="2">Uncharacterized protein</fullName>
    </submittedName>
</protein>
<evidence type="ECO:0000256" key="1">
    <source>
        <dbReference type="SAM" id="SignalP"/>
    </source>
</evidence>
<feature type="signal peptide" evidence="1">
    <location>
        <begin position="1"/>
        <end position="17"/>
    </location>
</feature>
<dbReference type="AlphaFoldDB" id="A0A137NT72"/>
<dbReference type="Proteomes" id="UP000070444">
    <property type="component" value="Unassembled WGS sequence"/>
</dbReference>
<evidence type="ECO:0000313" key="3">
    <source>
        <dbReference type="Proteomes" id="UP000070444"/>
    </source>
</evidence>